<evidence type="ECO:0000256" key="1">
    <source>
        <dbReference type="SAM" id="MobiDB-lite"/>
    </source>
</evidence>
<evidence type="ECO:0000313" key="3">
    <source>
        <dbReference type="Proteomes" id="UP000219621"/>
    </source>
</evidence>
<accession>A0A286GGA8</accession>
<feature type="region of interest" description="Disordered" evidence="1">
    <location>
        <begin position="1"/>
        <end position="25"/>
    </location>
</feature>
<protein>
    <submittedName>
        <fullName evidence="2">Uncharacterized ACR, COG1399</fullName>
    </submittedName>
</protein>
<reference evidence="2 3" key="1">
    <citation type="submission" date="2017-09" db="EMBL/GenBank/DDBJ databases">
        <authorList>
            <person name="Ehlers B."/>
            <person name="Leendertz F.H."/>
        </authorList>
    </citation>
    <scope>NUCLEOTIDE SEQUENCE [LARGE SCALE GENOMIC DNA]</scope>
    <source>
        <strain evidence="2 3">USBA 140</strain>
    </source>
</reference>
<dbReference type="InterPro" id="IPR003772">
    <property type="entry name" value="YceD"/>
</dbReference>
<dbReference type="Pfam" id="PF02620">
    <property type="entry name" value="YceD"/>
    <property type="match status" value="1"/>
</dbReference>
<dbReference type="Proteomes" id="UP000219621">
    <property type="component" value="Unassembled WGS sequence"/>
</dbReference>
<dbReference type="OrthoDB" id="8443793at2"/>
<keyword evidence="3" id="KW-1185">Reference proteome</keyword>
<gene>
    <name evidence="2" type="ORF">SAMN05421508_103437</name>
</gene>
<organism evidence="2 3">
    <name type="scientific">Caenispirillum bisanense</name>
    <dbReference type="NCBI Taxonomy" id="414052"/>
    <lineage>
        <taxon>Bacteria</taxon>
        <taxon>Pseudomonadati</taxon>
        <taxon>Pseudomonadota</taxon>
        <taxon>Alphaproteobacteria</taxon>
        <taxon>Rhodospirillales</taxon>
        <taxon>Novispirillaceae</taxon>
        <taxon>Caenispirillum</taxon>
    </lineage>
</organism>
<evidence type="ECO:0000313" key="2">
    <source>
        <dbReference type="EMBL" id="SOD94266.1"/>
    </source>
</evidence>
<dbReference type="AlphaFoldDB" id="A0A286GGA8"/>
<dbReference type="RefSeq" id="WP_097278904.1">
    <property type="nucleotide sequence ID" value="NZ_OCNJ01000003.1"/>
</dbReference>
<sequence length="187" mass="19887">MTTDAPVPPPEFSRPHSPDRIPPDGFVGRFEATPEERAALAARFGLPAIAALAGEFHLKTVAGGPMVRLTARFAADVTQTCVVTLEPFAAHVEDGFEMLYGPEADDYRPGQEIHLDVDAADPPEPFDADGMVDVGEAVAEHLSLALDPFPRKPGAVVEAPKGVELDGPDTLPNTPFTALAALKEKLR</sequence>
<feature type="compositionally biased region" description="Basic and acidic residues" evidence="1">
    <location>
        <begin position="13"/>
        <end position="22"/>
    </location>
</feature>
<dbReference type="EMBL" id="OCNJ01000003">
    <property type="protein sequence ID" value="SOD94266.1"/>
    <property type="molecule type" value="Genomic_DNA"/>
</dbReference>
<proteinExistence type="predicted"/>
<feature type="compositionally biased region" description="Pro residues" evidence="1">
    <location>
        <begin position="1"/>
        <end position="12"/>
    </location>
</feature>
<name>A0A286GGA8_9PROT</name>